<sequence length="146" mass="15354">MFVSLRLGVLVRLLLAVAGVAGVLALVLTAVPAPRVTEAGTPEPASEGPRFPAERVEADYRVRGTGDEGLNVRACPALHCARIGRIGEGQTFAVTCWRSGTAVNGETRWLRGTVDGRDGFASRHYLRADTGRGVPACARRGGDAVT</sequence>
<evidence type="ECO:0000313" key="2">
    <source>
        <dbReference type="Proteomes" id="UP000545493"/>
    </source>
</evidence>
<dbReference type="Proteomes" id="UP000545493">
    <property type="component" value="Unassembled WGS sequence"/>
</dbReference>
<dbReference type="AlphaFoldDB" id="A0A7X5ZTJ9"/>
<organism evidence="1 2">
    <name type="scientific">Saccharomonospora amisosensis</name>
    <dbReference type="NCBI Taxonomy" id="1128677"/>
    <lineage>
        <taxon>Bacteria</taxon>
        <taxon>Bacillati</taxon>
        <taxon>Actinomycetota</taxon>
        <taxon>Actinomycetes</taxon>
        <taxon>Pseudonocardiales</taxon>
        <taxon>Pseudonocardiaceae</taxon>
        <taxon>Saccharomonospora</taxon>
    </lineage>
</organism>
<dbReference type="Gene3D" id="2.30.30.40">
    <property type="entry name" value="SH3 Domains"/>
    <property type="match status" value="1"/>
</dbReference>
<proteinExistence type="predicted"/>
<dbReference type="RefSeq" id="WP_167177010.1">
    <property type="nucleotide sequence ID" value="NZ_JAAOYM010000002.1"/>
</dbReference>
<keyword evidence="2" id="KW-1185">Reference proteome</keyword>
<evidence type="ECO:0000313" key="1">
    <source>
        <dbReference type="EMBL" id="NIJ14681.1"/>
    </source>
</evidence>
<dbReference type="EMBL" id="JAAOYM010000002">
    <property type="protein sequence ID" value="NIJ14681.1"/>
    <property type="molecule type" value="Genomic_DNA"/>
</dbReference>
<reference evidence="1 2" key="1">
    <citation type="submission" date="2020-03" db="EMBL/GenBank/DDBJ databases">
        <title>Sequencing the genomes of 1000 actinobacteria strains.</title>
        <authorList>
            <person name="Klenk H.-P."/>
        </authorList>
    </citation>
    <scope>NUCLEOTIDE SEQUENCE [LARGE SCALE GENOMIC DNA]</scope>
    <source>
        <strain evidence="1 2">DSM 45685</strain>
    </source>
</reference>
<protein>
    <recommendedName>
        <fullName evidence="3">SH3 domain-containing protein</fullName>
    </recommendedName>
</protein>
<accession>A0A7X5ZTJ9</accession>
<comment type="caution">
    <text evidence="1">The sequence shown here is derived from an EMBL/GenBank/DDBJ whole genome shotgun (WGS) entry which is preliminary data.</text>
</comment>
<name>A0A7X5ZTJ9_9PSEU</name>
<evidence type="ECO:0008006" key="3">
    <source>
        <dbReference type="Google" id="ProtNLM"/>
    </source>
</evidence>
<gene>
    <name evidence="1" type="ORF">FHU38_005082</name>
</gene>